<evidence type="ECO:0000259" key="1">
    <source>
        <dbReference type="PROSITE" id="PS51186"/>
    </source>
</evidence>
<dbReference type="Gene3D" id="3.40.630.30">
    <property type="match status" value="2"/>
</dbReference>
<dbReference type="InterPro" id="IPR016181">
    <property type="entry name" value="Acyl_CoA_acyltransferase"/>
</dbReference>
<dbReference type="EMBL" id="BNJJ01000004">
    <property type="protein sequence ID" value="GHO83990.1"/>
    <property type="molecule type" value="Genomic_DNA"/>
</dbReference>
<proteinExistence type="predicted"/>
<dbReference type="Proteomes" id="UP000635565">
    <property type="component" value="Unassembled WGS sequence"/>
</dbReference>
<comment type="caution">
    <text evidence="2">The sequence shown here is derived from an EMBL/GenBank/DDBJ whole genome shotgun (WGS) entry which is preliminary data.</text>
</comment>
<organism evidence="2 3">
    <name type="scientific">Dictyobacter formicarum</name>
    <dbReference type="NCBI Taxonomy" id="2778368"/>
    <lineage>
        <taxon>Bacteria</taxon>
        <taxon>Bacillati</taxon>
        <taxon>Chloroflexota</taxon>
        <taxon>Ktedonobacteria</taxon>
        <taxon>Ktedonobacterales</taxon>
        <taxon>Dictyobacteraceae</taxon>
        <taxon>Dictyobacter</taxon>
    </lineage>
</organism>
<dbReference type="CDD" id="cd04301">
    <property type="entry name" value="NAT_SF"/>
    <property type="match status" value="1"/>
</dbReference>
<dbReference type="Pfam" id="PF13527">
    <property type="entry name" value="Acetyltransf_9"/>
    <property type="match status" value="1"/>
</dbReference>
<accession>A0ABQ3VCV6</accession>
<dbReference type="PROSITE" id="PS51186">
    <property type="entry name" value="GNAT"/>
    <property type="match status" value="1"/>
</dbReference>
<evidence type="ECO:0000313" key="3">
    <source>
        <dbReference type="Proteomes" id="UP000635565"/>
    </source>
</evidence>
<protein>
    <recommendedName>
        <fullName evidence="1">N-acetyltransferase domain-containing protein</fullName>
    </recommendedName>
</protein>
<dbReference type="InterPro" id="IPR000182">
    <property type="entry name" value="GNAT_dom"/>
</dbReference>
<feature type="domain" description="N-acetyltransferase" evidence="1">
    <location>
        <begin position="1"/>
        <end position="122"/>
    </location>
</feature>
<gene>
    <name evidence="2" type="ORF">KSZ_19960</name>
</gene>
<name>A0ABQ3VCV6_9CHLR</name>
<dbReference type="InterPro" id="IPR051554">
    <property type="entry name" value="Acetyltransferase_Eis"/>
</dbReference>
<dbReference type="PANTHER" id="PTHR37817">
    <property type="entry name" value="N-ACETYLTRANSFERASE EIS"/>
    <property type="match status" value="1"/>
</dbReference>
<dbReference type="SUPFAM" id="SSF55729">
    <property type="entry name" value="Acyl-CoA N-acyltransferases (Nat)"/>
    <property type="match status" value="1"/>
</dbReference>
<reference evidence="2 3" key="1">
    <citation type="journal article" date="2021" name="Int. J. Syst. Evol. Microbiol.">
        <title>Reticulibacter mediterranei gen. nov., sp. nov., within the new family Reticulibacteraceae fam. nov., and Ktedonospora formicarum gen. nov., sp. nov., Ktedonobacter robiniae sp. nov., Dictyobacter formicarum sp. nov. and Dictyobacter arantiisoli sp. nov., belonging to the class Ktedonobacteria.</title>
        <authorList>
            <person name="Yabe S."/>
            <person name="Zheng Y."/>
            <person name="Wang C.M."/>
            <person name="Sakai Y."/>
            <person name="Abe K."/>
            <person name="Yokota A."/>
            <person name="Donadio S."/>
            <person name="Cavaletti L."/>
            <person name="Monciardini P."/>
        </authorList>
    </citation>
    <scope>NUCLEOTIDE SEQUENCE [LARGE SCALE GENOMIC DNA]</scope>
    <source>
        <strain evidence="2 3">SOSP1-9</strain>
    </source>
</reference>
<evidence type="ECO:0000313" key="2">
    <source>
        <dbReference type="EMBL" id="GHO83990.1"/>
    </source>
</evidence>
<sequence length="400" mass="45547">MDRLLRKLISLPGYRKEQVRSAYHNDEHLGGYRIYERLLRVGTARLATGCIGGVYTRAEARNQGVATALMHDAIAYAQAHEYPLLLLDGIPKFYHRYGYCDVYDLSTLEFDRQAILALAESPYSVRQATLEDATSLLTLYERHLGIYTGSFERSIEQQIHWMQHIKLEHLLVATDPADQVRGYLFLAATQARGPFFLAGTQVWELAVDDWPAAAALLQYHVRSGKEESDQTASEIIRYSIPPTSPVVQWLGENLEVIDISTWDMPVFGWAMREQTFRHQNAGWMARLVNLSALARAMLPEWQARWQQSLAHWSGDISLLIGDEAFTLHIVGEDLQLLNEPGNTEHTFILTPQAFTQAIFGYCPITRAIQLREHQLTSDLVTVLTILFPTGRTWIPTSDWF</sequence>
<keyword evidence="3" id="KW-1185">Reference proteome</keyword>
<dbReference type="PANTHER" id="PTHR37817:SF1">
    <property type="entry name" value="N-ACETYLTRANSFERASE EIS"/>
    <property type="match status" value="1"/>
</dbReference>